<dbReference type="eggNOG" id="arCOG08863">
    <property type="taxonomic scope" value="Archaea"/>
</dbReference>
<gene>
    <name evidence="1" type="ordered locus">Shell_1290</name>
</gene>
<sequence length="115" mass="13248">MSQDLKIIKRALSIKLYFEGPSDWTTRELIDIVDEYFMERLPVMINNALEPYGMEASILEDKTACEILGETPSCKNTLVIALYIAGTSKPAYYAIYRYRKGDNTYEFFLENLVQA</sequence>
<evidence type="ECO:0000313" key="2">
    <source>
        <dbReference type="Proteomes" id="UP000002573"/>
    </source>
</evidence>
<dbReference type="RefSeq" id="WP_013143581.1">
    <property type="nucleotide sequence ID" value="NC_014205.1"/>
</dbReference>
<dbReference type="AlphaFoldDB" id="D7D9D7"/>
<dbReference type="OrthoDB" id="17310at2157"/>
<dbReference type="KEGG" id="shc:Shell_1290"/>
<name>D7D9D7_STAHD</name>
<protein>
    <submittedName>
        <fullName evidence="1">Uncharacterized protein</fullName>
    </submittedName>
</protein>
<dbReference type="EMBL" id="CP002051">
    <property type="protein sequence ID" value="ADI32383.1"/>
    <property type="molecule type" value="Genomic_DNA"/>
</dbReference>
<reference evidence="2" key="1">
    <citation type="submission" date="2010-05" db="EMBL/GenBank/DDBJ databases">
        <title>Complete sequence of Staphylothermus hellenicus DSM 12710.</title>
        <authorList>
            <consortium name="US DOE Joint Genome Institute"/>
            <person name="Lucas S."/>
            <person name="Copeland A."/>
            <person name="Lapidus A."/>
            <person name="Cheng J.-F."/>
            <person name="Bruce D."/>
            <person name="Goodwin L."/>
            <person name="Pitluck S."/>
            <person name="Davenport K."/>
            <person name="Detter J.C."/>
            <person name="Han C."/>
            <person name="Tapia R."/>
            <person name="Larimer F."/>
            <person name="Land M."/>
            <person name="Hauser L."/>
            <person name="Kyrpides N."/>
            <person name="Mikhailova N."/>
            <person name="Anderson I.J."/>
            <person name="Woyke T."/>
        </authorList>
    </citation>
    <scope>NUCLEOTIDE SEQUENCE [LARGE SCALE GENOMIC DNA]</scope>
    <source>
        <strain evidence="2">DSM 12710 / JCM 10830 / BK20S6-10-b1 / P8</strain>
    </source>
</reference>
<dbReference type="GeneID" id="9234579"/>
<dbReference type="HOGENOM" id="CLU_2103609_0_0_2"/>
<proteinExistence type="predicted"/>
<keyword evidence="2" id="KW-1185">Reference proteome</keyword>
<accession>D7D9D7</accession>
<dbReference type="Proteomes" id="UP000002573">
    <property type="component" value="Chromosome"/>
</dbReference>
<evidence type="ECO:0000313" key="1">
    <source>
        <dbReference type="EMBL" id="ADI32383.1"/>
    </source>
</evidence>
<reference evidence="1 2" key="2">
    <citation type="journal article" date="2011" name="Stand. Genomic Sci.">
        <title>Complete genome sequence of Staphylothermus hellenicus P8.</title>
        <authorList>
            <person name="Anderson I."/>
            <person name="Wirth R."/>
            <person name="Lucas S."/>
            <person name="Copeland A."/>
            <person name="Lapidus A."/>
            <person name="Cheng J.F."/>
            <person name="Goodwin L."/>
            <person name="Pitluck S."/>
            <person name="Davenport K."/>
            <person name="Detter J.C."/>
            <person name="Han C."/>
            <person name="Tapia R."/>
            <person name="Land M."/>
            <person name="Hauser L."/>
            <person name="Pati A."/>
            <person name="Mikhailova N."/>
            <person name="Woyke T."/>
            <person name="Klenk H.P."/>
            <person name="Kyrpides N."/>
            <person name="Ivanova N."/>
        </authorList>
    </citation>
    <scope>NUCLEOTIDE SEQUENCE [LARGE SCALE GENOMIC DNA]</scope>
    <source>
        <strain evidence="2">DSM 12710 / JCM 10830 / BK20S6-10-b1 / P8</strain>
    </source>
</reference>
<dbReference type="STRING" id="591019.Shell_1290"/>
<organism evidence="1 2">
    <name type="scientific">Staphylothermus hellenicus (strain DSM 12710 / JCM 10830 / BK20S6-10-b1 / P8)</name>
    <dbReference type="NCBI Taxonomy" id="591019"/>
    <lineage>
        <taxon>Archaea</taxon>
        <taxon>Thermoproteota</taxon>
        <taxon>Thermoprotei</taxon>
        <taxon>Desulfurococcales</taxon>
        <taxon>Desulfurococcaceae</taxon>
        <taxon>Staphylothermus</taxon>
    </lineage>
</organism>